<dbReference type="Proteomes" id="UP000789901">
    <property type="component" value="Unassembled WGS sequence"/>
</dbReference>
<keyword evidence="2" id="KW-1185">Reference proteome</keyword>
<dbReference type="EMBL" id="CAJVQB010013537">
    <property type="protein sequence ID" value="CAG8762777.1"/>
    <property type="molecule type" value="Genomic_DNA"/>
</dbReference>
<reference evidence="1 2" key="1">
    <citation type="submission" date="2021-06" db="EMBL/GenBank/DDBJ databases">
        <authorList>
            <person name="Kallberg Y."/>
            <person name="Tangrot J."/>
            <person name="Rosling A."/>
        </authorList>
    </citation>
    <scope>NUCLEOTIDE SEQUENCE [LARGE SCALE GENOMIC DNA]</scope>
    <source>
        <strain evidence="1 2">120-4 pot B 10/14</strain>
    </source>
</reference>
<sequence length="343" mass="38914">VQFWSRSLNALQDQHTLAQLYSQGLLTLTPNDTSDKLWECVKNFTYAELEEKLSISSKTISNARLHATTNGPSCPALCKPKITRIAHSIKYHIRLGYNIQNGDDIVDAIKDIRGTSVANINPGERPKKAKKIISTLEGITNWSYFIWPTSGELSGYICACPLPNFGSWNTFSPIDIKKTINDQEFTKPDPKISNHTIPNSEWTIPLPSSKDKENKCDLVAILRKEIGEEVQREVKDDGLSSIDISTSKLKKQCQEYGKRGGGKHMTERVKQLLKTYFLSGNIDKSNRFTASMMLEKLQKKVEIGELEADEIPKIKTVENWITRYNQEYKKESAKKELYIPVDN</sequence>
<proteinExistence type="predicted"/>
<accession>A0ABN7VFU1</accession>
<evidence type="ECO:0000313" key="2">
    <source>
        <dbReference type="Proteomes" id="UP000789901"/>
    </source>
</evidence>
<gene>
    <name evidence="1" type="ORF">GMARGA_LOCUS17674</name>
</gene>
<protein>
    <submittedName>
        <fullName evidence="1">33231_t:CDS:1</fullName>
    </submittedName>
</protein>
<organism evidence="1 2">
    <name type="scientific">Gigaspora margarita</name>
    <dbReference type="NCBI Taxonomy" id="4874"/>
    <lineage>
        <taxon>Eukaryota</taxon>
        <taxon>Fungi</taxon>
        <taxon>Fungi incertae sedis</taxon>
        <taxon>Mucoromycota</taxon>
        <taxon>Glomeromycotina</taxon>
        <taxon>Glomeromycetes</taxon>
        <taxon>Diversisporales</taxon>
        <taxon>Gigasporaceae</taxon>
        <taxon>Gigaspora</taxon>
    </lineage>
</organism>
<comment type="caution">
    <text evidence="1">The sequence shown here is derived from an EMBL/GenBank/DDBJ whole genome shotgun (WGS) entry which is preliminary data.</text>
</comment>
<name>A0ABN7VFU1_GIGMA</name>
<evidence type="ECO:0000313" key="1">
    <source>
        <dbReference type="EMBL" id="CAG8762777.1"/>
    </source>
</evidence>
<feature type="non-terminal residue" evidence="1">
    <location>
        <position position="1"/>
    </location>
</feature>